<dbReference type="Gene3D" id="3.40.250.10">
    <property type="entry name" value="Rhodanese-like domain"/>
    <property type="match status" value="1"/>
</dbReference>
<dbReference type="CDD" id="cd00158">
    <property type="entry name" value="RHOD"/>
    <property type="match status" value="1"/>
</dbReference>
<organism evidence="2 3">
    <name type="scientific">Kitasatospora arboriphila</name>
    <dbReference type="NCBI Taxonomy" id="258052"/>
    <lineage>
        <taxon>Bacteria</taxon>
        <taxon>Bacillati</taxon>
        <taxon>Actinomycetota</taxon>
        <taxon>Actinomycetes</taxon>
        <taxon>Kitasatosporales</taxon>
        <taxon>Streptomycetaceae</taxon>
        <taxon>Kitasatospora</taxon>
    </lineage>
</organism>
<dbReference type="RefSeq" id="WP_344625757.1">
    <property type="nucleotide sequence ID" value="NZ_BAAALD010000051.1"/>
</dbReference>
<dbReference type="Pfam" id="PF00581">
    <property type="entry name" value="Rhodanese"/>
    <property type="match status" value="1"/>
</dbReference>
<accession>A0ABN1TTE9</accession>
<evidence type="ECO:0000313" key="3">
    <source>
        <dbReference type="Proteomes" id="UP001499987"/>
    </source>
</evidence>
<gene>
    <name evidence="2" type="ORF">GCM10009663_48330</name>
</gene>
<dbReference type="EMBL" id="BAAALD010000051">
    <property type="protein sequence ID" value="GAA1099977.1"/>
    <property type="molecule type" value="Genomic_DNA"/>
</dbReference>
<keyword evidence="3" id="KW-1185">Reference proteome</keyword>
<dbReference type="PROSITE" id="PS50206">
    <property type="entry name" value="RHODANESE_3"/>
    <property type="match status" value="1"/>
</dbReference>
<dbReference type="InterPro" id="IPR036873">
    <property type="entry name" value="Rhodanese-like_dom_sf"/>
</dbReference>
<evidence type="ECO:0000313" key="2">
    <source>
        <dbReference type="EMBL" id="GAA1099977.1"/>
    </source>
</evidence>
<comment type="caution">
    <text evidence="2">The sequence shown here is derived from an EMBL/GenBank/DDBJ whole genome shotgun (WGS) entry which is preliminary data.</text>
</comment>
<dbReference type="Proteomes" id="UP001499987">
    <property type="component" value="Unassembled WGS sequence"/>
</dbReference>
<dbReference type="SUPFAM" id="SSF52821">
    <property type="entry name" value="Rhodanese/Cell cycle control phosphatase"/>
    <property type="match status" value="1"/>
</dbReference>
<reference evidence="2 3" key="1">
    <citation type="journal article" date="2019" name="Int. J. Syst. Evol. Microbiol.">
        <title>The Global Catalogue of Microorganisms (GCM) 10K type strain sequencing project: providing services to taxonomists for standard genome sequencing and annotation.</title>
        <authorList>
            <consortium name="The Broad Institute Genomics Platform"/>
            <consortium name="The Broad Institute Genome Sequencing Center for Infectious Disease"/>
            <person name="Wu L."/>
            <person name="Ma J."/>
        </authorList>
    </citation>
    <scope>NUCLEOTIDE SEQUENCE [LARGE SCALE GENOMIC DNA]</scope>
    <source>
        <strain evidence="2 3">JCM 13002</strain>
    </source>
</reference>
<feature type="domain" description="Rhodanese" evidence="1">
    <location>
        <begin position="15"/>
        <end position="107"/>
    </location>
</feature>
<sequence length="108" mass="11150">MTALITRDELAAAIEAGTVTVLDTLGGEYYAAQHLPGAVPLVRGVVDALAAGRLADLGAAVVTYCSNEACPNSGQVADRLTALGYTDVRKYREGIQDWVAAGLPTESA</sequence>
<protein>
    <submittedName>
        <fullName evidence="2">Rhodanese-like domain-containing protein</fullName>
    </submittedName>
</protein>
<evidence type="ECO:0000259" key="1">
    <source>
        <dbReference type="PROSITE" id="PS50206"/>
    </source>
</evidence>
<dbReference type="InterPro" id="IPR001763">
    <property type="entry name" value="Rhodanese-like_dom"/>
</dbReference>
<name>A0ABN1TTE9_9ACTN</name>
<proteinExistence type="predicted"/>